<comment type="caution">
    <text evidence="2">The sequence shown here is derived from an EMBL/GenBank/DDBJ whole genome shotgun (WGS) entry which is preliminary data.</text>
</comment>
<evidence type="ECO:0000313" key="2">
    <source>
        <dbReference type="EMBL" id="KOO34067.1"/>
    </source>
</evidence>
<dbReference type="AlphaFoldDB" id="A0A0M0K652"/>
<sequence length="215" mass="23024">MRKSLGAFSPTKAFDTSLKKQFEQQSEQVAVLLSSLQKVTIELEEARDSTKKQVADARQESKEALKAADARAAEVNDEMIALQKQHEDEVREMSELLEQVQQQWNVKKEQYAWLVSAIKERGVPTNDGANGHGNGGAVVDSAAVAAAAEEIERLRAALDQQAAERAQAGAQAEAALAELKAAAQAAEAEMVELKKAAAQAGEVEMVPAASLKAAE</sequence>
<feature type="coiled-coil region" evidence="1">
    <location>
        <begin position="40"/>
        <end position="103"/>
    </location>
</feature>
<accession>A0A0M0K652</accession>
<protein>
    <submittedName>
        <fullName evidence="2">Uncharacterized protein</fullName>
    </submittedName>
</protein>
<proteinExistence type="predicted"/>
<feature type="coiled-coil region" evidence="1">
    <location>
        <begin position="144"/>
        <end position="203"/>
    </location>
</feature>
<dbReference type="Proteomes" id="UP000037460">
    <property type="component" value="Unassembled WGS sequence"/>
</dbReference>
<evidence type="ECO:0000313" key="3">
    <source>
        <dbReference type="Proteomes" id="UP000037460"/>
    </source>
</evidence>
<reference evidence="3" key="1">
    <citation type="journal article" date="2015" name="PLoS Genet.">
        <title>Genome Sequence and Transcriptome Analyses of Chrysochromulina tobin: Metabolic Tools for Enhanced Algal Fitness in the Prominent Order Prymnesiales (Haptophyceae).</title>
        <authorList>
            <person name="Hovde B.T."/>
            <person name="Deodato C.R."/>
            <person name="Hunsperger H.M."/>
            <person name="Ryken S.A."/>
            <person name="Yost W."/>
            <person name="Jha R.K."/>
            <person name="Patterson J."/>
            <person name="Monnat R.J. Jr."/>
            <person name="Barlow S.B."/>
            <person name="Starkenburg S.R."/>
            <person name="Cattolico R.A."/>
        </authorList>
    </citation>
    <scope>NUCLEOTIDE SEQUENCE</scope>
    <source>
        <strain evidence="3">CCMP291</strain>
    </source>
</reference>
<name>A0A0M0K652_9EUKA</name>
<organism evidence="2 3">
    <name type="scientific">Chrysochromulina tobinii</name>
    <dbReference type="NCBI Taxonomy" id="1460289"/>
    <lineage>
        <taxon>Eukaryota</taxon>
        <taxon>Haptista</taxon>
        <taxon>Haptophyta</taxon>
        <taxon>Prymnesiophyceae</taxon>
        <taxon>Prymnesiales</taxon>
        <taxon>Chrysochromulinaceae</taxon>
        <taxon>Chrysochromulina</taxon>
    </lineage>
</organism>
<dbReference type="EMBL" id="JWZX01001334">
    <property type="protein sequence ID" value="KOO34067.1"/>
    <property type="molecule type" value="Genomic_DNA"/>
</dbReference>
<evidence type="ECO:0000256" key="1">
    <source>
        <dbReference type="SAM" id="Coils"/>
    </source>
</evidence>
<keyword evidence="1" id="KW-0175">Coiled coil</keyword>
<gene>
    <name evidence="2" type="ORF">Ctob_005517</name>
</gene>
<keyword evidence="3" id="KW-1185">Reference proteome</keyword>
<feature type="non-terminal residue" evidence="2">
    <location>
        <position position="215"/>
    </location>
</feature>